<gene>
    <name evidence="1" type="ORF">DZ858_01585</name>
</gene>
<keyword evidence="2" id="KW-1185">Reference proteome</keyword>
<dbReference type="Gene3D" id="2.180.10.10">
    <property type="entry name" value="RHS repeat-associated core"/>
    <property type="match status" value="1"/>
</dbReference>
<evidence type="ECO:0000313" key="2">
    <source>
        <dbReference type="Proteomes" id="UP000261082"/>
    </source>
</evidence>
<evidence type="ECO:0000313" key="1">
    <source>
        <dbReference type="EMBL" id="RFN58799.1"/>
    </source>
</evidence>
<proteinExistence type="predicted"/>
<accession>A0A3E1Q9J5</accession>
<name>A0A3E1Q9J5_9FLAO</name>
<reference evidence="1 2" key="1">
    <citation type="journal article" date="2007" name="Int. J. Syst. Evol. Microbiol.">
        <title>Marixanthomonas ophiurae gen. nov., sp. nov., a marine bacterium of the family Flavobacteriaceae isolated from a deep-sea brittle star.</title>
        <authorList>
            <person name="Romanenko L.A."/>
            <person name="Uchino M."/>
            <person name="Frolova G.M."/>
            <person name="Mikhailov V.V."/>
        </authorList>
    </citation>
    <scope>NUCLEOTIDE SEQUENCE [LARGE SCALE GENOMIC DNA]</scope>
    <source>
        <strain evidence="1 2">KMM 3046</strain>
    </source>
</reference>
<dbReference type="AlphaFoldDB" id="A0A3E1Q9J5"/>
<evidence type="ECO:0008006" key="3">
    <source>
        <dbReference type="Google" id="ProtNLM"/>
    </source>
</evidence>
<dbReference type="InterPro" id="IPR022385">
    <property type="entry name" value="Rhs_assc_core"/>
</dbReference>
<dbReference type="InterPro" id="IPR050708">
    <property type="entry name" value="T6SS_VgrG/RHS"/>
</dbReference>
<protein>
    <recommendedName>
        <fullName evidence="3">LysM domain-containing protein</fullName>
    </recommendedName>
</protein>
<dbReference type="PANTHER" id="PTHR32305">
    <property type="match status" value="1"/>
</dbReference>
<dbReference type="EMBL" id="QVID01000001">
    <property type="protein sequence ID" value="RFN58799.1"/>
    <property type="molecule type" value="Genomic_DNA"/>
</dbReference>
<dbReference type="Proteomes" id="UP000261082">
    <property type="component" value="Unassembled WGS sequence"/>
</dbReference>
<sequence>MFRISNIIILLIASYINAQNQSRTLGNKSYEVSNHLGNVMTVVSDRKTPIPEATNTIIAFNDTDIKAFNDYYPYGMVLENRSLSEAEAHRYGFQGQEKDDEVNGANNSINYKYRVHDPRLGRFFAVDPLTSNYPHYSSYQFSGNKVIQYIELEGLEEGNVVSPNTYTMKEGDTFWSLEEAWGMEHGTLISANPEWKGLNENGVKKTHIMPVGTVISIIGVSSEVNSFPNLVNTRYSLIETSQENDKEDSERNNEMLDAIQELRWKKADYMLNAGEIDDLGNTRSIISIGRNPKNILMPPSYVDLLFQLNPYKFLADATGDVITKKENEAHSFLMKRYRQNWQFQDELWNELIELYNNEYDKPHYIDYRWIDGNLKKVIIQGVRPKPDNPMPTLEQELRKDVLMWDD</sequence>
<comment type="caution">
    <text evidence="1">The sequence shown here is derived from an EMBL/GenBank/DDBJ whole genome shotgun (WGS) entry which is preliminary data.</text>
</comment>
<dbReference type="PANTHER" id="PTHR32305:SF15">
    <property type="entry name" value="PROTEIN RHSA-RELATED"/>
    <property type="match status" value="1"/>
</dbReference>
<dbReference type="NCBIfam" id="TIGR03696">
    <property type="entry name" value="Rhs_assc_core"/>
    <property type="match status" value="1"/>
</dbReference>
<dbReference type="RefSeq" id="WP_117157823.1">
    <property type="nucleotide sequence ID" value="NZ_QVID01000001.1"/>
</dbReference>
<dbReference type="OrthoDB" id="2972467at2"/>
<organism evidence="1 2">
    <name type="scientific">Marixanthomonas ophiurae</name>
    <dbReference type="NCBI Taxonomy" id="387659"/>
    <lineage>
        <taxon>Bacteria</taxon>
        <taxon>Pseudomonadati</taxon>
        <taxon>Bacteroidota</taxon>
        <taxon>Flavobacteriia</taxon>
        <taxon>Flavobacteriales</taxon>
        <taxon>Flavobacteriaceae</taxon>
        <taxon>Marixanthomonas</taxon>
    </lineage>
</organism>